<dbReference type="CDD" id="cd07041">
    <property type="entry name" value="STAS_RsbR_RsbS_like"/>
    <property type="match status" value="1"/>
</dbReference>
<proteinExistence type="predicted"/>
<accession>A0AAJ2NLN4</accession>
<sequence length="270" mass="30088">MPHINKLASHIKENASQLAEQVVDEVLAKIDLIISKEETDLAVCMYTTFMNFIGDTLHTREKGVPAELIEWSKSNAWAIVEAGGKVSDIIVRYPPTREVFAELVETLSAQFELSTHDALYVLTRINEMLDISLDETVIAFEKLSEQYKDKMQKEVKELSAPVVPLQDGVAVLPLMGSITKERADYIQEKVVPKIPQLDIECLIIDFSGISMIDETTAYHIHQIGDVLRLLGIRIITSGISPQLALTSVKGGLDMARVRSYSSVQQALQHI</sequence>
<evidence type="ECO:0000256" key="1">
    <source>
        <dbReference type="ARBA" id="ARBA00022553"/>
    </source>
</evidence>
<dbReference type="SUPFAM" id="SSF52091">
    <property type="entry name" value="SpoIIaa-like"/>
    <property type="match status" value="1"/>
</dbReference>
<dbReference type="AlphaFoldDB" id="A0AAJ2NLN4"/>
<dbReference type="PROSITE" id="PS50801">
    <property type="entry name" value="STAS"/>
    <property type="match status" value="1"/>
</dbReference>
<evidence type="ECO:0000259" key="2">
    <source>
        <dbReference type="PROSITE" id="PS50801"/>
    </source>
</evidence>
<dbReference type="Gene3D" id="3.30.750.24">
    <property type="entry name" value="STAS domain"/>
    <property type="match status" value="1"/>
</dbReference>
<reference evidence="3" key="1">
    <citation type="submission" date="2023-10" db="EMBL/GenBank/DDBJ databases">
        <title>Screening of Alkalihalophilus pseudofirmusBZ-TG-HK211 and Its Alleviation of Salt Stress on Rapeseed Growth.</title>
        <authorList>
            <person name="Zhao B."/>
            <person name="Guo T."/>
        </authorList>
    </citation>
    <scope>NUCLEOTIDE SEQUENCE</scope>
    <source>
        <strain evidence="3">BZ-TG-HK211</strain>
    </source>
</reference>
<evidence type="ECO:0000313" key="4">
    <source>
        <dbReference type="Proteomes" id="UP001285636"/>
    </source>
</evidence>
<protein>
    <submittedName>
        <fullName evidence="3">STAS domain-containing protein</fullName>
    </submittedName>
</protein>
<evidence type="ECO:0000313" key="3">
    <source>
        <dbReference type="EMBL" id="MDV2884508.1"/>
    </source>
</evidence>
<dbReference type="InterPro" id="IPR036513">
    <property type="entry name" value="STAS_dom_sf"/>
</dbReference>
<dbReference type="PANTHER" id="PTHR33745">
    <property type="entry name" value="RSBT ANTAGONIST PROTEIN RSBS-RELATED"/>
    <property type="match status" value="1"/>
</dbReference>
<keyword evidence="1" id="KW-0597">Phosphoprotein</keyword>
<dbReference type="Proteomes" id="UP001285636">
    <property type="component" value="Unassembled WGS sequence"/>
</dbReference>
<dbReference type="InterPro" id="IPR002645">
    <property type="entry name" value="STAS_dom"/>
</dbReference>
<dbReference type="Pfam" id="PF01740">
    <property type="entry name" value="STAS"/>
    <property type="match status" value="1"/>
</dbReference>
<dbReference type="RefSeq" id="WP_323466002.1">
    <property type="nucleotide sequence ID" value="NZ_CP144224.1"/>
</dbReference>
<dbReference type="EMBL" id="JAWJAY010000001">
    <property type="protein sequence ID" value="MDV2884508.1"/>
    <property type="molecule type" value="Genomic_DNA"/>
</dbReference>
<name>A0AAJ2NLN4_ALKPS</name>
<gene>
    <name evidence="3" type="ORF">RYX45_04910</name>
</gene>
<dbReference type="PANTHER" id="PTHR33745:SF3">
    <property type="entry name" value="RSBT CO-ANTAGONIST PROTEIN RSBRC"/>
    <property type="match status" value="1"/>
</dbReference>
<comment type="caution">
    <text evidence="3">The sequence shown here is derived from an EMBL/GenBank/DDBJ whole genome shotgun (WGS) entry which is preliminary data.</text>
</comment>
<feature type="domain" description="STAS" evidence="2">
    <location>
        <begin position="159"/>
        <end position="270"/>
    </location>
</feature>
<organism evidence="3 4">
    <name type="scientific">Alkalihalophilus pseudofirmus</name>
    <name type="common">Bacillus pseudofirmus</name>
    <dbReference type="NCBI Taxonomy" id="79885"/>
    <lineage>
        <taxon>Bacteria</taxon>
        <taxon>Bacillati</taxon>
        <taxon>Bacillota</taxon>
        <taxon>Bacilli</taxon>
        <taxon>Bacillales</taxon>
        <taxon>Bacillaceae</taxon>
        <taxon>Alkalihalophilus</taxon>
    </lineage>
</organism>
<dbReference type="InterPro" id="IPR051932">
    <property type="entry name" value="Bact_StressResp_Reg"/>
</dbReference>